<dbReference type="EMBL" id="FMIK01000024">
    <property type="protein sequence ID" value="SCL91622.1"/>
    <property type="molecule type" value="Genomic_DNA"/>
</dbReference>
<evidence type="ECO:0000313" key="2">
    <source>
        <dbReference type="Proteomes" id="UP000242164"/>
    </source>
</evidence>
<dbReference type="AlphaFoldDB" id="A0AAX2CGC7"/>
<organism evidence="1 2">
    <name type="scientific">Bacillus cytotoxicus</name>
    <dbReference type="NCBI Taxonomy" id="580165"/>
    <lineage>
        <taxon>Bacteria</taxon>
        <taxon>Bacillati</taxon>
        <taxon>Bacillota</taxon>
        <taxon>Bacilli</taxon>
        <taxon>Bacillales</taxon>
        <taxon>Bacillaceae</taxon>
        <taxon>Bacillus</taxon>
        <taxon>Bacillus cereus group</taxon>
    </lineage>
</organism>
<name>A0AAX2CGC7_9BACI</name>
<protein>
    <submittedName>
        <fullName evidence="1">Uncharacterized protein</fullName>
    </submittedName>
</protein>
<gene>
    <name evidence="1" type="ORF">BCB44BAC_01905</name>
</gene>
<dbReference type="Proteomes" id="UP000242164">
    <property type="component" value="Unassembled WGS sequence"/>
</dbReference>
<comment type="caution">
    <text evidence="1">The sequence shown here is derived from an EMBL/GenBank/DDBJ whole genome shotgun (WGS) entry which is preliminary data.</text>
</comment>
<sequence length="31" mass="3538">MSAEDILRLIEETDTYLKGTYGIHLTCYSSN</sequence>
<evidence type="ECO:0000313" key="1">
    <source>
        <dbReference type="EMBL" id="SCL91622.1"/>
    </source>
</evidence>
<accession>A0AAX2CGC7</accession>
<proteinExistence type="predicted"/>
<reference evidence="1 2" key="1">
    <citation type="submission" date="2016-08" db="EMBL/GenBank/DDBJ databases">
        <authorList>
            <person name="Loux V."/>
            <person name="Rue O."/>
        </authorList>
    </citation>
    <scope>NUCLEOTIDE SEQUENCE [LARGE SCALE GENOMIC DNA]</scope>
    <source>
        <strain evidence="1 2">AFSSA_08CEB44bac</strain>
    </source>
</reference>